<dbReference type="EMBL" id="KB870808">
    <property type="protein sequence ID" value="EOA28452.1"/>
    <property type="molecule type" value="Genomic_DNA"/>
</dbReference>
<keyword evidence="2" id="KW-1185">Reference proteome</keyword>
<dbReference type="STRING" id="81985.R0FZC6"/>
<dbReference type="Proteomes" id="UP000029121">
    <property type="component" value="Unassembled WGS sequence"/>
</dbReference>
<evidence type="ECO:0000313" key="1">
    <source>
        <dbReference type="EMBL" id="EOA28452.1"/>
    </source>
</evidence>
<sequence length="72" mass="8316">MEHSTKNSYASFARVIYDHLLVVEFAKLVFMVDSTLVPTYFSNIASFSKLSILLEDSWNLYLYSFCMSLAFV</sequence>
<reference evidence="2" key="1">
    <citation type="journal article" date="2013" name="Nat. Genet.">
        <title>The Capsella rubella genome and the genomic consequences of rapid mating system evolution.</title>
        <authorList>
            <person name="Slotte T."/>
            <person name="Hazzouri K.M."/>
            <person name="Agren J.A."/>
            <person name="Koenig D."/>
            <person name="Maumus F."/>
            <person name="Guo Y.L."/>
            <person name="Steige K."/>
            <person name="Platts A.E."/>
            <person name="Escobar J.S."/>
            <person name="Newman L.K."/>
            <person name="Wang W."/>
            <person name="Mandakova T."/>
            <person name="Vello E."/>
            <person name="Smith L.M."/>
            <person name="Henz S.R."/>
            <person name="Steffen J."/>
            <person name="Takuno S."/>
            <person name="Brandvain Y."/>
            <person name="Coop G."/>
            <person name="Andolfatto P."/>
            <person name="Hu T.T."/>
            <person name="Blanchette M."/>
            <person name="Clark R.M."/>
            <person name="Quesneville H."/>
            <person name="Nordborg M."/>
            <person name="Gaut B.S."/>
            <person name="Lysak M.A."/>
            <person name="Jenkins J."/>
            <person name="Grimwood J."/>
            <person name="Chapman J."/>
            <person name="Prochnik S."/>
            <person name="Shu S."/>
            <person name="Rokhsar D."/>
            <person name="Schmutz J."/>
            <person name="Weigel D."/>
            <person name="Wright S.I."/>
        </authorList>
    </citation>
    <scope>NUCLEOTIDE SEQUENCE [LARGE SCALE GENOMIC DNA]</scope>
    <source>
        <strain evidence="2">cv. Monte Gargano</strain>
    </source>
</reference>
<name>R0FZC6_9BRAS</name>
<proteinExistence type="predicted"/>
<accession>R0FZC6</accession>
<gene>
    <name evidence="1" type="ORF">CARUB_v10024661mg</name>
</gene>
<evidence type="ECO:0000313" key="2">
    <source>
        <dbReference type="Proteomes" id="UP000029121"/>
    </source>
</evidence>
<protein>
    <submittedName>
        <fullName evidence="1">Uncharacterized protein</fullName>
    </submittedName>
</protein>
<dbReference type="AlphaFoldDB" id="R0FZC6"/>
<organism evidence="1 2">
    <name type="scientific">Capsella rubella</name>
    <dbReference type="NCBI Taxonomy" id="81985"/>
    <lineage>
        <taxon>Eukaryota</taxon>
        <taxon>Viridiplantae</taxon>
        <taxon>Streptophyta</taxon>
        <taxon>Embryophyta</taxon>
        <taxon>Tracheophyta</taxon>
        <taxon>Spermatophyta</taxon>
        <taxon>Magnoliopsida</taxon>
        <taxon>eudicotyledons</taxon>
        <taxon>Gunneridae</taxon>
        <taxon>Pentapetalae</taxon>
        <taxon>rosids</taxon>
        <taxon>malvids</taxon>
        <taxon>Brassicales</taxon>
        <taxon>Brassicaceae</taxon>
        <taxon>Camelineae</taxon>
        <taxon>Capsella</taxon>
    </lineage>
</organism>